<dbReference type="SUPFAM" id="SSF101386">
    <property type="entry name" value="all-alpha NTP pyrophosphatases"/>
    <property type="match status" value="1"/>
</dbReference>
<gene>
    <name evidence="1" type="ordered locus">AMIS_19630</name>
</gene>
<dbReference type="Proteomes" id="UP000007882">
    <property type="component" value="Chromosome"/>
</dbReference>
<accession>I0H2E6</accession>
<dbReference type="AlphaFoldDB" id="I0H2E6"/>
<evidence type="ECO:0000313" key="1">
    <source>
        <dbReference type="EMBL" id="BAL87183.1"/>
    </source>
</evidence>
<name>I0H2E6_ACTM4</name>
<sequence>MSYLNPHTHRLDYNKTLADMTAEIRTNNIEKGWRSAAGGPGDNTWGDYVALLHTEISEALEAYRDWKLDDATGRNTAKPDKPEGVGSEFADILIRLLDMCDIFGITPFDMDAELADVSPIPTTAVSFGDHMAWLHEKAAAINVTWKTRDDLACNMLRALVTVAGKFGVDMTFEYERKIAYNRSRSFQHGGRSLTGTGA</sequence>
<dbReference type="HOGENOM" id="CLU_1375659_0_0_11"/>
<dbReference type="STRING" id="512565.AMIS_19630"/>
<dbReference type="OrthoDB" id="9154322at2"/>
<reference evidence="1 2" key="1">
    <citation type="submission" date="2012-02" db="EMBL/GenBank/DDBJ databases">
        <title>Complete genome sequence of Actinoplanes missouriensis 431 (= NBRC 102363).</title>
        <authorList>
            <person name="Ohnishi Y."/>
            <person name="Ishikawa J."/>
            <person name="Sekine M."/>
            <person name="Hosoyama A."/>
            <person name="Harada T."/>
            <person name="Narita H."/>
            <person name="Hata T."/>
            <person name="Konno Y."/>
            <person name="Tutikane K."/>
            <person name="Fujita N."/>
            <person name="Horinouchi S."/>
            <person name="Hayakawa M."/>
        </authorList>
    </citation>
    <scope>NUCLEOTIDE SEQUENCE [LARGE SCALE GENOMIC DNA]</scope>
    <source>
        <strain evidence="2">ATCC 14538 / DSM 43046 / CBS 188.64 / JCM 3121 / NBRC 102363 / NCIMB 12654 / NRRL B-3342 / UNCC 431</strain>
    </source>
</reference>
<dbReference type="PATRIC" id="fig|512565.3.peg.1972"/>
<dbReference type="KEGG" id="ams:AMIS_19630"/>
<dbReference type="Gene3D" id="1.10.287.1080">
    <property type="entry name" value="MazG-like"/>
    <property type="match status" value="1"/>
</dbReference>
<dbReference type="EMBL" id="AP012319">
    <property type="protein sequence ID" value="BAL87183.1"/>
    <property type="molecule type" value="Genomic_DNA"/>
</dbReference>
<evidence type="ECO:0008006" key="3">
    <source>
        <dbReference type="Google" id="ProtNLM"/>
    </source>
</evidence>
<organism evidence="1 2">
    <name type="scientific">Actinoplanes missouriensis (strain ATCC 14538 / DSM 43046 / CBS 188.64 / JCM 3121 / NBRC 102363 / NCIMB 12654 / NRRL B-3342 / UNCC 431)</name>
    <dbReference type="NCBI Taxonomy" id="512565"/>
    <lineage>
        <taxon>Bacteria</taxon>
        <taxon>Bacillati</taxon>
        <taxon>Actinomycetota</taxon>
        <taxon>Actinomycetes</taxon>
        <taxon>Micromonosporales</taxon>
        <taxon>Micromonosporaceae</taxon>
        <taxon>Actinoplanes</taxon>
    </lineage>
</organism>
<dbReference type="RefSeq" id="WP_014442078.1">
    <property type="nucleotide sequence ID" value="NC_017093.1"/>
</dbReference>
<proteinExistence type="predicted"/>
<protein>
    <recommendedName>
        <fullName evidence="3">MazG-like nucleotide pyrophosphohydrolase</fullName>
    </recommendedName>
</protein>
<keyword evidence="2" id="KW-1185">Reference proteome</keyword>
<evidence type="ECO:0000313" key="2">
    <source>
        <dbReference type="Proteomes" id="UP000007882"/>
    </source>
</evidence>